<feature type="chain" id="PRO_5015568587" evidence="2">
    <location>
        <begin position="21"/>
        <end position="124"/>
    </location>
</feature>
<reference evidence="4 5" key="1">
    <citation type="submission" date="2018-04" db="EMBL/GenBank/DDBJ databases">
        <title>Chitinophaga fuyangensis sp. nov., isolated from soil in a chemical factory.</title>
        <authorList>
            <person name="Chen K."/>
        </authorList>
    </citation>
    <scope>NUCLEOTIDE SEQUENCE [LARGE SCALE GENOMIC DNA]</scope>
    <source>
        <strain evidence="4 5">LY-1</strain>
    </source>
</reference>
<feature type="domain" description="HMA" evidence="3">
    <location>
        <begin position="28"/>
        <end position="94"/>
    </location>
</feature>
<evidence type="ECO:0000256" key="2">
    <source>
        <dbReference type="SAM" id="SignalP"/>
    </source>
</evidence>
<organism evidence="4 5">
    <name type="scientific">Chitinophaga parva</name>
    <dbReference type="NCBI Taxonomy" id="2169414"/>
    <lineage>
        <taxon>Bacteria</taxon>
        <taxon>Pseudomonadati</taxon>
        <taxon>Bacteroidota</taxon>
        <taxon>Chitinophagia</taxon>
        <taxon>Chitinophagales</taxon>
        <taxon>Chitinophagaceae</taxon>
        <taxon>Chitinophaga</taxon>
    </lineage>
</organism>
<dbReference type="InterPro" id="IPR036163">
    <property type="entry name" value="HMA_dom_sf"/>
</dbReference>
<dbReference type="RefSeq" id="WP_108689521.1">
    <property type="nucleotide sequence ID" value="NZ_QCYK01000004.1"/>
</dbReference>
<dbReference type="InterPro" id="IPR000428">
    <property type="entry name" value="Cu-bd"/>
</dbReference>
<dbReference type="PRINTS" id="PR00944">
    <property type="entry name" value="CUEXPORT"/>
</dbReference>
<evidence type="ECO:0000313" key="4">
    <source>
        <dbReference type="EMBL" id="PUZ21872.1"/>
    </source>
</evidence>
<dbReference type="EMBL" id="QCYK01000004">
    <property type="protein sequence ID" value="PUZ21872.1"/>
    <property type="molecule type" value="Genomic_DNA"/>
</dbReference>
<name>A0A2T7BBV0_9BACT</name>
<gene>
    <name evidence="4" type="ORF">DCC81_24405</name>
</gene>
<dbReference type="Pfam" id="PF00403">
    <property type="entry name" value="HMA"/>
    <property type="match status" value="1"/>
</dbReference>
<dbReference type="SUPFAM" id="SSF55008">
    <property type="entry name" value="HMA, heavy metal-associated domain"/>
    <property type="match status" value="1"/>
</dbReference>
<dbReference type="Gene3D" id="3.30.70.100">
    <property type="match status" value="1"/>
</dbReference>
<evidence type="ECO:0000256" key="1">
    <source>
        <dbReference type="ARBA" id="ARBA00022723"/>
    </source>
</evidence>
<dbReference type="AlphaFoldDB" id="A0A2T7BBV0"/>
<dbReference type="InterPro" id="IPR006121">
    <property type="entry name" value="HMA_dom"/>
</dbReference>
<keyword evidence="2" id="KW-0732">Signal</keyword>
<evidence type="ECO:0000259" key="3">
    <source>
        <dbReference type="PROSITE" id="PS50846"/>
    </source>
</evidence>
<dbReference type="CDD" id="cd00371">
    <property type="entry name" value="HMA"/>
    <property type="match status" value="1"/>
</dbReference>
<dbReference type="Proteomes" id="UP000244450">
    <property type="component" value="Unassembled WGS sequence"/>
</dbReference>
<comment type="caution">
    <text evidence="4">The sequence shown here is derived from an EMBL/GenBank/DDBJ whole genome shotgun (WGS) entry which is preliminary data.</text>
</comment>
<keyword evidence="5" id="KW-1185">Reference proteome</keyword>
<dbReference type="PROSITE" id="PS50846">
    <property type="entry name" value="HMA_2"/>
    <property type="match status" value="1"/>
</dbReference>
<dbReference type="GO" id="GO:0006825">
    <property type="term" value="P:copper ion transport"/>
    <property type="evidence" value="ECO:0007669"/>
    <property type="project" value="InterPro"/>
</dbReference>
<keyword evidence="1" id="KW-0479">Metal-binding</keyword>
<feature type="signal peptide" evidence="2">
    <location>
        <begin position="1"/>
        <end position="20"/>
    </location>
</feature>
<evidence type="ECO:0000313" key="5">
    <source>
        <dbReference type="Proteomes" id="UP000244450"/>
    </source>
</evidence>
<dbReference type="OrthoDB" id="5513217at2"/>
<sequence length="124" mass="13544">MRILKLMTVMLLAAAGSVSAQAKKGTLATAKISVPTVQCEECSQKIERFVGHEEGVQSVKVDWKHKTATVKYFTDRTNIENVKTAIANTGYDADNVTADKEAYDKLPLCCKKPEDGGGMPDKKH</sequence>
<proteinExistence type="predicted"/>
<accession>A0A2T7BBV0</accession>
<protein>
    <submittedName>
        <fullName evidence="4">Heavy metal transporter</fullName>
    </submittedName>
</protein>
<dbReference type="FunFam" id="3.30.70.100:FF:000001">
    <property type="entry name" value="ATPase copper transporting beta"/>
    <property type="match status" value="1"/>
</dbReference>
<dbReference type="GO" id="GO:0005507">
    <property type="term" value="F:copper ion binding"/>
    <property type="evidence" value="ECO:0007669"/>
    <property type="project" value="InterPro"/>
</dbReference>